<sequence>MSTSNTHQQSLTDVGFETRPPMLERCSYIPWASCFRRYLNRKRENRKRLNKAIDEGDELKQYEAEIEAMNLILISIPNDIYNFVDACTTAKAMWQRVERLMRGEALVAKKLKKSHDPLALVAYTGCSSRTTSPYYVKHPSSVVDYDEDYQGDAIQKTYEDPLTSAMILLARAITQCFSNQTNNHLRTSSNTRNQAIVQADKVHIQSRNSGNDGRNTKRSYVQEEVIEGTNVQNDAGNIQRNLRTTSSGTAANDEAGVILTDEKNDFLFADASRMEELEELSANICLIARIQSANFNSATWPSYDSAFFSEVQTPSTSYENPLFAKDVNSGSVEYDNNVQESYKLEQLARNAYKEAEKQQIIAKKVQQQNIVLTKQLESYKEKNPKLYDASCLDDSKIQMNVRDIKDILDDATKSQIKMKKKSQDPIAIEKKQNVWTIDYKKLYTLYEDFVPQKEFSTEQKYFSSSFISFKNSSNASSLSSSFETKPTVAPMPSANHLKLDLNKMENEFQKFFALLKQILNVKSFSILLQKKYG</sequence>
<proteinExistence type="predicted"/>
<comment type="caution">
    <text evidence="1">The sequence shown here is derived from an EMBL/GenBank/DDBJ whole genome shotgun (WGS) entry which is preliminary data.</text>
</comment>
<reference evidence="1" key="1">
    <citation type="journal article" date="2022" name="Int. J. Mol. Sci.">
        <title>Draft Genome of Tanacetum Coccineum: Genomic Comparison of Closely Related Tanacetum-Family Plants.</title>
        <authorList>
            <person name="Yamashiro T."/>
            <person name="Shiraishi A."/>
            <person name="Nakayama K."/>
            <person name="Satake H."/>
        </authorList>
    </citation>
    <scope>NUCLEOTIDE SEQUENCE</scope>
</reference>
<dbReference type="Proteomes" id="UP001151760">
    <property type="component" value="Unassembled WGS sequence"/>
</dbReference>
<name>A0ABQ5J3J5_9ASTR</name>
<reference evidence="1" key="2">
    <citation type="submission" date="2022-01" db="EMBL/GenBank/DDBJ databases">
        <authorList>
            <person name="Yamashiro T."/>
            <person name="Shiraishi A."/>
            <person name="Satake H."/>
            <person name="Nakayama K."/>
        </authorList>
    </citation>
    <scope>NUCLEOTIDE SEQUENCE</scope>
</reference>
<evidence type="ECO:0000313" key="2">
    <source>
        <dbReference type="Proteomes" id="UP001151760"/>
    </source>
</evidence>
<dbReference type="EMBL" id="BQNB010021453">
    <property type="protein sequence ID" value="GJU06580.1"/>
    <property type="molecule type" value="Genomic_DNA"/>
</dbReference>
<protein>
    <submittedName>
        <fullName evidence="1">Uncharacterized protein</fullName>
    </submittedName>
</protein>
<gene>
    <name evidence="1" type="ORF">Tco_1123010</name>
</gene>
<evidence type="ECO:0000313" key="1">
    <source>
        <dbReference type="EMBL" id="GJU06580.1"/>
    </source>
</evidence>
<accession>A0ABQ5J3J5</accession>
<keyword evidence="2" id="KW-1185">Reference proteome</keyword>
<organism evidence="1 2">
    <name type="scientific">Tanacetum coccineum</name>
    <dbReference type="NCBI Taxonomy" id="301880"/>
    <lineage>
        <taxon>Eukaryota</taxon>
        <taxon>Viridiplantae</taxon>
        <taxon>Streptophyta</taxon>
        <taxon>Embryophyta</taxon>
        <taxon>Tracheophyta</taxon>
        <taxon>Spermatophyta</taxon>
        <taxon>Magnoliopsida</taxon>
        <taxon>eudicotyledons</taxon>
        <taxon>Gunneridae</taxon>
        <taxon>Pentapetalae</taxon>
        <taxon>asterids</taxon>
        <taxon>campanulids</taxon>
        <taxon>Asterales</taxon>
        <taxon>Asteraceae</taxon>
        <taxon>Asteroideae</taxon>
        <taxon>Anthemideae</taxon>
        <taxon>Anthemidinae</taxon>
        <taxon>Tanacetum</taxon>
    </lineage>
</organism>